<evidence type="ECO:0000313" key="10">
    <source>
        <dbReference type="Proteomes" id="UP000479043"/>
    </source>
</evidence>
<evidence type="ECO:0000256" key="4">
    <source>
        <dbReference type="ARBA" id="ARBA00022989"/>
    </source>
</evidence>
<evidence type="ECO:0000256" key="7">
    <source>
        <dbReference type="HAMAP-Rule" id="MF_01207"/>
    </source>
</evidence>
<protein>
    <recommendedName>
        <fullName evidence="7">Protein-methionine-sulfoxide reductase heme-binding subunit MsrQ</fullName>
    </recommendedName>
    <alternativeName>
        <fullName evidence="7">Flavocytochrome MsrQ</fullName>
    </alternativeName>
</protein>
<keyword evidence="7" id="KW-0349">Heme</keyword>
<dbReference type="GO" id="GO:0020037">
    <property type="term" value="F:heme binding"/>
    <property type="evidence" value="ECO:0007669"/>
    <property type="project" value="UniProtKB-UniRule"/>
</dbReference>
<dbReference type="PANTHER" id="PTHR36964">
    <property type="entry name" value="PROTEIN-METHIONINE-SULFOXIDE REDUCTASE HEME-BINDING SUBUNIT MSRQ"/>
    <property type="match status" value="1"/>
</dbReference>
<keyword evidence="7" id="KW-0288">FMN</keyword>
<evidence type="ECO:0000256" key="3">
    <source>
        <dbReference type="ARBA" id="ARBA00022692"/>
    </source>
</evidence>
<keyword evidence="10" id="KW-1185">Reference proteome</keyword>
<dbReference type="AlphaFoldDB" id="A0A6L8LJ04"/>
<evidence type="ECO:0000259" key="8">
    <source>
        <dbReference type="Pfam" id="PF01794"/>
    </source>
</evidence>
<evidence type="ECO:0000256" key="5">
    <source>
        <dbReference type="ARBA" id="ARBA00023004"/>
    </source>
</evidence>
<comment type="cofactor">
    <cofactor evidence="7">
        <name>FMN</name>
        <dbReference type="ChEBI" id="CHEBI:58210"/>
    </cofactor>
    <text evidence="7">Binds 1 FMN per subunit.</text>
</comment>
<name>A0A6L8LJ04_9RHOB</name>
<keyword evidence="5 7" id="KW-0408">Iron</keyword>
<comment type="subunit">
    <text evidence="7">Heterodimer of a catalytic subunit (MsrP) and a heme-binding subunit (MsrQ).</text>
</comment>
<dbReference type="GO" id="GO:0010181">
    <property type="term" value="F:FMN binding"/>
    <property type="evidence" value="ECO:0007669"/>
    <property type="project" value="UniProtKB-UniRule"/>
</dbReference>
<gene>
    <name evidence="7 9" type="primary">msrQ</name>
    <name evidence="9" type="ORF">GR167_10275</name>
</gene>
<dbReference type="InterPro" id="IPR013130">
    <property type="entry name" value="Fe3_Rdtase_TM_dom"/>
</dbReference>
<dbReference type="EMBL" id="WWEN01000003">
    <property type="protein sequence ID" value="MYM55693.1"/>
    <property type="molecule type" value="Genomic_DNA"/>
</dbReference>
<dbReference type="GO" id="GO:0009055">
    <property type="term" value="F:electron transfer activity"/>
    <property type="evidence" value="ECO:0007669"/>
    <property type="project" value="UniProtKB-UniRule"/>
</dbReference>
<evidence type="ECO:0000256" key="6">
    <source>
        <dbReference type="ARBA" id="ARBA00023136"/>
    </source>
</evidence>
<feature type="transmembrane region" description="Helical" evidence="7">
    <location>
        <begin position="176"/>
        <end position="192"/>
    </location>
</feature>
<feature type="transmembrane region" description="Helical" evidence="7">
    <location>
        <begin position="80"/>
        <end position="99"/>
    </location>
</feature>
<dbReference type="NCBIfam" id="NF003833">
    <property type="entry name" value="PRK05419.1-5"/>
    <property type="match status" value="1"/>
</dbReference>
<evidence type="ECO:0000313" key="9">
    <source>
        <dbReference type="EMBL" id="MYM55693.1"/>
    </source>
</evidence>
<dbReference type="RefSeq" id="WP_160973369.1">
    <property type="nucleotide sequence ID" value="NZ_WWEN01000003.1"/>
</dbReference>
<feature type="transmembrane region" description="Helical" evidence="7">
    <location>
        <begin position="152"/>
        <end position="170"/>
    </location>
</feature>
<accession>A0A6L8LJ04</accession>
<comment type="function">
    <text evidence="7">Part of the MsrPQ system that repairs oxidized periplasmic proteins containing methionine sulfoxide residues (Met-O), using respiratory chain electrons. Thus protects these proteins from oxidative-stress damage caused by reactive species of oxygen and chlorine generated by the host defense mechanisms. MsrPQ is essential for the maintenance of envelope integrity under bleach stress, rescuing a wide series of structurally unrelated periplasmic proteins from methionine oxidation. MsrQ provides electrons for reduction to the reductase catalytic subunit MsrP, using the quinone pool of the respiratory chain.</text>
</comment>
<proteinExistence type="inferred from homology"/>
<keyword evidence="3 7" id="KW-0812">Transmembrane</keyword>
<comment type="cofactor">
    <cofactor evidence="7">
        <name>heme b</name>
        <dbReference type="ChEBI" id="CHEBI:60344"/>
    </cofactor>
    <text evidence="7">Binds 1 heme b (iron(II)-protoporphyrin IX) group per subunit.</text>
</comment>
<reference evidence="9 10" key="1">
    <citation type="submission" date="2020-01" db="EMBL/GenBank/DDBJ databases">
        <authorList>
            <person name="Chen S."/>
        </authorList>
    </citation>
    <scope>NUCLEOTIDE SEQUENCE [LARGE SCALE GENOMIC DNA]</scope>
    <source>
        <strain evidence="9 10">GS-10</strain>
    </source>
</reference>
<feature type="domain" description="Ferric oxidoreductase" evidence="8">
    <location>
        <begin position="50"/>
        <end position="160"/>
    </location>
</feature>
<comment type="subcellular location">
    <subcellularLocation>
        <location evidence="7">Cell membrane</location>
        <topology evidence="7">Multi-pass membrane protein</topology>
    </subcellularLocation>
    <subcellularLocation>
        <location evidence="1">Membrane</location>
        <topology evidence="1">Multi-pass membrane protein</topology>
    </subcellularLocation>
</comment>
<feature type="transmembrane region" description="Helical" evidence="7">
    <location>
        <begin position="111"/>
        <end position="132"/>
    </location>
</feature>
<dbReference type="PANTHER" id="PTHR36964:SF1">
    <property type="entry name" value="PROTEIN-METHIONINE-SULFOXIDE REDUCTASE HEME-BINDING SUBUNIT MSRQ"/>
    <property type="match status" value="1"/>
</dbReference>
<comment type="caution">
    <text evidence="9">The sequence shown here is derived from an EMBL/GenBank/DDBJ whole genome shotgun (WGS) entry which is preliminary data.</text>
</comment>
<dbReference type="InterPro" id="IPR022837">
    <property type="entry name" value="MsrQ-like"/>
</dbReference>
<feature type="transmembrane region" description="Helical" evidence="7">
    <location>
        <begin position="49"/>
        <end position="68"/>
    </location>
</feature>
<keyword evidence="7" id="KW-0249">Electron transport</keyword>
<sequence>MKDLINRYARKLPTWALYCIGLLPIPYMFWQGWTGALGVDPVKALEHAYGEWALKLLIVGLAITPLRRHAGINLLKFRRAIGLLAFAYVVAHLSVWAVLDVQTPGRVWADIVKRPYITVGMAAFVLMLPLALTSNNASIRRLGQGWRRLHRLTYAVALLGAVHFILLVKGFPVEPLIYLAVVTGLLLLRLRIPRRTRLA</sequence>
<keyword evidence="7" id="KW-1003">Cell membrane</keyword>
<dbReference type="GO" id="GO:0046872">
    <property type="term" value="F:metal ion binding"/>
    <property type="evidence" value="ECO:0007669"/>
    <property type="project" value="UniProtKB-KW"/>
</dbReference>
<keyword evidence="6 7" id="KW-0472">Membrane</keyword>
<comment type="similarity">
    <text evidence="7">Belongs to the MsrQ family.</text>
</comment>
<dbReference type="Pfam" id="PF01794">
    <property type="entry name" value="Ferric_reduct"/>
    <property type="match status" value="1"/>
</dbReference>
<organism evidence="9 10">
    <name type="scientific">Thalassovita mangrovi</name>
    <dbReference type="NCBI Taxonomy" id="2692236"/>
    <lineage>
        <taxon>Bacteria</taxon>
        <taxon>Pseudomonadati</taxon>
        <taxon>Pseudomonadota</taxon>
        <taxon>Alphaproteobacteria</taxon>
        <taxon>Rhodobacterales</taxon>
        <taxon>Roseobacteraceae</taxon>
        <taxon>Thalassovita</taxon>
    </lineage>
</organism>
<dbReference type="GO" id="GO:0030091">
    <property type="term" value="P:protein repair"/>
    <property type="evidence" value="ECO:0007669"/>
    <property type="project" value="UniProtKB-UniRule"/>
</dbReference>
<dbReference type="GO" id="GO:0016679">
    <property type="term" value="F:oxidoreductase activity, acting on diphenols and related substances as donors"/>
    <property type="evidence" value="ECO:0007669"/>
    <property type="project" value="TreeGrafter"/>
</dbReference>
<dbReference type="GO" id="GO:0005886">
    <property type="term" value="C:plasma membrane"/>
    <property type="evidence" value="ECO:0007669"/>
    <property type="project" value="UniProtKB-SubCell"/>
</dbReference>
<evidence type="ECO:0000256" key="1">
    <source>
        <dbReference type="ARBA" id="ARBA00004141"/>
    </source>
</evidence>
<dbReference type="Proteomes" id="UP000479043">
    <property type="component" value="Unassembled WGS sequence"/>
</dbReference>
<feature type="transmembrane region" description="Helical" evidence="7">
    <location>
        <begin position="12"/>
        <end position="29"/>
    </location>
</feature>
<evidence type="ECO:0000256" key="2">
    <source>
        <dbReference type="ARBA" id="ARBA00022448"/>
    </source>
</evidence>
<keyword evidence="4 7" id="KW-1133">Transmembrane helix</keyword>
<keyword evidence="2 7" id="KW-0813">Transport</keyword>
<keyword evidence="7" id="KW-0479">Metal-binding</keyword>
<keyword evidence="7" id="KW-0285">Flavoprotein</keyword>
<dbReference type="HAMAP" id="MF_01207">
    <property type="entry name" value="MsrQ"/>
    <property type="match status" value="1"/>
</dbReference>